<accession>A0A2K9NQ91</accession>
<dbReference type="Proteomes" id="UP000235584">
    <property type="component" value="Chromosome"/>
</dbReference>
<dbReference type="RefSeq" id="WP_102242972.1">
    <property type="nucleotide sequence ID" value="NZ_CP025704.1"/>
</dbReference>
<evidence type="ECO:0000313" key="4">
    <source>
        <dbReference type="Proteomes" id="UP000235584"/>
    </source>
</evidence>
<keyword evidence="2" id="KW-0732">Signal</keyword>
<evidence type="ECO:0000256" key="2">
    <source>
        <dbReference type="SAM" id="SignalP"/>
    </source>
</evidence>
<protein>
    <submittedName>
        <fullName evidence="3">Uncharacterized protein</fullName>
    </submittedName>
</protein>
<name>A0A2K9NQ91_BACTC</name>
<feature type="region of interest" description="Disordered" evidence="1">
    <location>
        <begin position="27"/>
        <end position="51"/>
    </location>
</feature>
<evidence type="ECO:0000256" key="1">
    <source>
        <dbReference type="SAM" id="MobiDB-lite"/>
    </source>
</evidence>
<sequence>MKAKLMSKITVTALMGLIVISSAYAQDPSNTSHEEHHPDTKVVSEKKSDMKMENGMMGKMDMKNMKGMMKECKEMHKNSKMCNQDMMEKCQMQMDSKDCQKMMKKAKSK</sequence>
<organism evidence="3 4">
    <name type="scientific">Bacteriovorax stolpii</name>
    <name type="common">Bdellovibrio stolpii</name>
    <dbReference type="NCBI Taxonomy" id="960"/>
    <lineage>
        <taxon>Bacteria</taxon>
        <taxon>Pseudomonadati</taxon>
        <taxon>Bdellovibrionota</taxon>
        <taxon>Bacteriovoracia</taxon>
        <taxon>Bacteriovoracales</taxon>
        <taxon>Bacteriovoracaceae</taxon>
        <taxon>Bacteriovorax</taxon>
    </lineage>
</organism>
<dbReference type="KEGG" id="bsto:C0V70_06045"/>
<reference evidence="3 4" key="1">
    <citation type="submission" date="2018-01" db="EMBL/GenBank/DDBJ databases">
        <title>Complete genome sequence of Bacteriovorax stolpii DSM12778.</title>
        <authorList>
            <person name="Tang B."/>
            <person name="Chang J."/>
        </authorList>
    </citation>
    <scope>NUCLEOTIDE SEQUENCE [LARGE SCALE GENOMIC DNA]</scope>
    <source>
        <strain evidence="3 4">DSM 12778</strain>
    </source>
</reference>
<feature type="chain" id="PRO_5043825837" evidence="2">
    <location>
        <begin position="26"/>
        <end position="109"/>
    </location>
</feature>
<feature type="compositionally biased region" description="Basic and acidic residues" evidence="1">
    <location>
        <begin position="32"/>
        <end position="51"/>
    </location>
</feature>
<keyword evidence="4" id="KW-1185">Reference proteome</keyword>
<proteinExistence type="predicted"/>
<gene>
    <name evidence="3" type="ORF">C0V70_06045</name>
</gene>
<dbReference type="AlphaFoldDB" id="A0A2K9NQ91"/>
<evidence type="ECO:0000313" key="3">
    <source>
        <dbReference type="EMBL" id="AUN97679.1"/>
    </source>
</evidence>
<dbReference type="EMBL" id="CP025704">
    <property type="protein sequence ID" value="AUN97679.1"/>
    <property type="molecule type" value="Genomic_DNA"/>
</dbReference>
<feature type="signal peptide" evidence="2">
    <location>
        <begin position="1"/>
        <end position="25"/>
    </location>
</feature>